<reference evidence="2 3" key="1">
    <citation type="submission" date="2016-10" db="EMBL/GenBank/DDBJ databases">
        <authorList>
            <person name="Varghese N."/>
            <person name="Submissions S."/>
        </authorList>
    </citation>
    <scope>NUCLEOTIDE SEQUENCE [LARGE SCALE GENOMIC DNA]</scope>
    <source>
        <strain evidence="2 3">DSM 16525</strain>
    </source>
</reference>
<comment type="caution">
    <text evidence="1">The sequence shown here is derived from an EMBL/GenBank/DDBJ whole genome shotgun (WGS) entry which is preliminary data.</text>
</comment>
<reference evidence="1 4" key="2">
    <citation type="submission" date="2019-07" db="EMBL/GenBank/DDBJ databases">
        <title>Whole genome shotgun sequence of Myxococcus fulvus NBRC 100333.</title>
        <authorList>
            <person name="Hosoyama A."/>
            <person name="Uohara A."/>
            <person name="Ohji S."/>
            <person name="Ichikawa N."/>
        </authorList>
    </citation>
    <scope>NUCLEOTIDE SEQUENCE [LARGE SCALE GENOMIC DNA]</scope>
    <source>
        <strain evidence="1 4">NBRC 100333</strain>
    </source>
</reference>
<accession>A0A511TI60</accession>
<proteinExistence type="predicted"/>
<evidence type="ECO:0000313" key="1">
    <source>
        <dbReference type="EMBL" id="GEN12888.1"/>
    </source>
</evidence>
<organism evidence="1 4">
    <name type="scientific">Myxococcus fulvus</name>
    <dbReference type="NCBI Taxonomy" id="33"/>
    <lineage>
        <taxon>Bacteria</taxon>
        <taxon>Pseudomonadati</taxon>
        <taxon>Myxococcota</taxon>
        <taxon>Myxococcia</taxon>
        <taxon>Myxococcales</taxon>
        <taxon>Cystobacterineae</taxon>
        <taxon>Myxococcaceae</taxon>
        <taxon>Myxococcus</taxon>
    </lineage>
</organism>
<evidence type="ECO:0000313" key="2">
    <source>
        <dbReference type="EMBL" id="SET87389.1"/>
    </source>
</evidence>
<dbReference type="EMBL" id="FOIB01000003">
    <property type="protein sequence ID" value="SET87389.1"/>
    <property type="molecule type" value="Genomic_DNA"/>
</dbReference>
<protein>
    <submittedName>
        <fullName evidence="1">Uncharacterized protein</fullName>
    </submittedName>
</protein>
<sequence>MADTPPSETPAAPARKGFRSSPLAKRLPLLLAVGLGVWLWQITGIPERELVIHPSGDGWRQARAVDFQVSGADGELIKREERFFGDTGAPPELTFKVDLPEGDFRAVFYVKLAGREQRQRVEEQLSVGEERYIVRQVELPAATR</sequence>
<name>A0A511TI60_MYXFU</name>
<dbReference type="AlphaFoldDB" id="A0A511TI60"/>
<dbReference type="Proteomes" id="UP000321514">
    <property type="component" value="Unassembled WGS sequence"/>
</dbReference>
<dbReference type="OrthoDB" id="5519047at2"/>
<evidence type="ECO:0000313" key="3">
    <source>
        <dbReference type="Proteomes" id="UP000183760"/>
    </source>
</evidence>
<dbReference type="RefSeq" id="WP_074952717.1">
    <property type="nucleotide sequence ID" value="NZ_BJXR01000070.1"/>
</dbReference>
<dbReference type="STRING" id="1334629.MFUL124B02_22240"/>
<dbReference type="Proteomes" id="UP000183760">
    <property type="component" value="Unassembled WGS sequence"/>
</dbReference>
<gene>
    <name evidence="1" type="ORF">MFU01_79250</name>
    <name evidence="2" type="ORF">SAMN05443572_103606</name>
</gene>
<keyword evidence="3" id="KW-1185">Reference proteome</keyword>
<evidence type="ECO:0000313" key="4">
    <source>
        <dbReference type="Proteomes" id="UP000321514"/>
    </source>
</evidence>
<dbReference type="EMBL" id="BJXR01000070">
    <property type="protein sequence ID" value="GEN12888.1"/>
    <property type="molecule type" value="Genomic_DNA"/>
</dbReference>